<keyword evidence="1" id="KW-0175">Coiled coil</keyword>
<evidence type="ECO:0000313" key="3">
    <source>
        <dbReference type="EMBL" id="CAD8062355.1"/>
    </source>
</evidence>
<dbReference type="OMA" id="KCITQRE"/>
<dbReference type="InterPro" id="IPR018488">
    <property type="entry name" value="cNMP-bd_CS"/>
</dbReference>
<evidence type="ECO:0000256" key="1">
    <source>
        <dbReference type="SAM" id="Coils"/>
    </source>
</evidence>
<dbReference type="GO" id="GO:0004862">
    <property type="term" value="F:cAMP-dependent protein kinase inhibitor activity"/>
    <property type="evidence" value="ECO:0007669"/>
    <property type="project" value="TreeGrafter"/>
</dbReference>
<proteinExistence type="predicted"/>
<feature type="domain" description="Cyclic nucleotide-binding" evidence="2">
    <location>
        <begin position="383"/>
        <end position="465"/>
    </location>
</feature>
<keyword evidence="4" id="KW-1185">Reference proteome</keyword>
<protein>
    <recommendedName>
        <fullName evidence="2">Cyclic nucleotide-binding domain-containing protein</fullName>
    </recommendedName>
</protein>
<feature type="coiled-coil region" evidence="1">
    <location>
        <begin position="267"/>
        <end position="297"/>
    </location>
</feature>
<dbReference type="Proteomes" id="UP000688137">
    <property type="component" value="Unassembled WGS sequence"/>
</dbReference>
<dbReference type="FunFam" id="2.60.120.10:FF:000555">
    <property type="entry name" value="Uncharacterized protein"/>
    <property type="match status" value="1"/>
</dbReference>
<gene>
    <name evidence="3" type="ORF">PPRIM_AZ9-3.1.T0330095</name>
</gene>
<reference evidence="3" key="1">
    <citation type="submission" date="2021-01" db="EMBL/GenBank/DDBJ databases">
        <authorList>
            <consortium name="Genoscope - CEA"/>
            <person name="William W."/>
        </authorList>
    </citation>
    <scope>NUCLEOTIDE SEQUENCE</scope>
</reference>
<dbReference type="PANTHER" id="PTHR11635:SF152">
    <property type="entry name" value="CAMP-DEPENDENT PROTEIN KINASE TYPE I REGULATORY SUBUNIT-RELATED"/>
    <property type="match status" value="1"/>
</dbReference>
<dbReference type="GO" id="GO:0005952">
    <property type="term" value="C:cAMP-dependent protein kinase complex"/>
    <property type="evidence" value="ECO:0007669"/>
    <property type="project" value="InterPro"/>
</dbReference>
<dbReference type="EMBL" id="CAJJDM010000032">
    <property type="protein sequence ID" value="CAD8062355.1"/>
    <property type="molecule type" value="Genomic_DNA"/>
</dbReference>
<dbReference type="InterPro" id="IPR050503">
    <property type="entry name" value="cAMP-dep_PK_reg_su-like"/>
</dbReference>
<feature type="domain" description="Cyclic nucleotide-binding" evidence="2">
    <location>
        <begin position="203"/>
        <end position="366"/>
    </location>
</feature>
<comment type="caution">
    <text evidence="3">The sequence shown here is derived from an EMBL/GenBank/DDBJ whole genome shotgun (WGS) entry which is preliminary data.</text>
</comment>
<evidence type="ECO:0000259" key="2">
    <source>
        <dbReference type="PROSITE" id="PS50042"/>
    </source>
</evidence>
<accession>A0A8S1L800</accession>
<name>A0A8S1L800_PARPR</name>
<dbReference type="GO" id="GO:0034236">
    <property type="term" value="F:protein kinase A catalytic subunit binding"/>
    <property type="evidence" value="ECO:0007669"/>
    <property type="project" value="TreeGrafter"/>
</dbReference>
<dbReference type="AlphaFoldDB" id="A0A8S1L800"/>
<evidence type="ECO:0000313" key="4">
    <source>
        <dbReference type="Proteomes" id="UP000688137"/>
    </source>
</evidence>
<dbReference type="InterPro" id="IPR000595">
    <property type="entry name" value="cNMP-bd_dom"/>
</dbReference>
<dbReference type="PROSITE" id="PS50042">
    <property type="entry name" value="CNMP_BINDING_3"/>
    <property type="match status" value="2"/>
</dbReference>
<dbReference type="CDD" id="cd00038">
    <property type="entry name" value="CAP_ED"/>
    <property type="match status" value="2"/>
</dbReference>
<dbReference type="GO" id="GO:0030552">
    <property type="term" value="F:cAMP binding"/>
    <property type="evidence" value="ECO:0007669"/>
    <property type="project" value="TreeGrafter"/>
</dbReference>
<dbReference type="Pfam" id="PF00027">
    <property type="entry name" value="cNMP_binding"/>
    <property type="match status" value="2"/>
</dbReference>
<dbReference type="PANTHER" id="PTHR11635">
    <property type="entry name" value="CAMP-DEPENDENT PROTEIN KINASE REGULATORY CHAIN"/>
    <property type="match status" value="1"/>
</dbReference>
<organism evidence="3 4">
    <name type="scientific">Paramecium primaurelia</name>
    <dbReference type="NCBI Taxonomy" id="5886"/>
    <lineage>
        <taxon>Eukaryota</taxon>
        <taxon>Sar</taxon>
        <taxon>Alveolata</taxon>
        <taxon>Ciliophora</taxon>
        <taxon>Intramacronucleata</taxon>
        <taxon>Oligohymenophorea</taxon>
        <taxon>Peniculida</taxon>
        <taxon>Parameciidae</taxon>
        <taxon>Paramecium</taxon>
    </lineage>
</organism>
<sequence>MKLAILPDPIHRQYFANHVNSLKQIKSRKNKIEEDSLGVIRQLSTIKKIKDQVSAFEAIEENKSIAYNNQKIQQAIMKISSAKHNLPKLHIKRKEKTEISDEIAKENKRLKKSIENVQNSLTYRTKHQNIRKSYQQVLNEYCQSRLQEYDLPSESFEKAIDILSKNLQLNEQASKIYMQDILREFGYFKALEQQAEYFDYIEETISSLEYKQVKKGNIVFHCGERGDYFYMILKGTVLVYVPKKDEEIQKQKQIMLQMNQCKEDMANTKKKDDAKQLQKQMQDLQNQLKEYQGMEDILLFPFKSRYYQKLPNGQMICLYKKVNTMKDGDCFGEVSLFRNEPRAATLIALDTLHLGALNKTNYLRIFESKLEKLNFTLGMLSKMFPQSSKEVVIQLSFDFQRKLFSINQTIFKQGDVVDGLYLIFQGIVEISSDNVRVNQFSECQFVGLFDLKNPGLRQYTATSVSYETIIYFLPKKQCSGLDRFMRERINDYRISSDGFRQDWVKKCHKMIAKQQQDTNKVILKDINTKEILQKCITQRESKTTSNTISKDRINQIVEYNNHQCSLKEKLKNVKLCLQMRDFDKEKELVEKMMKQQYTQLPRLRERPRNLFETYTNLMSKVSKLSLSPNFQSPNTSDHSIKNIHVEKKLQQRLKKSEQIINQIMGI</sequence>
<dbReference type="GO" id="GO:0005829">
    <property type="term" value="C:cytosol"/>
    <property type="evidence" value="ECO:0007669"/>
    <property type="project" value="TreeGrafter"/>
</dbReference>
<dbReference type="PROSITE" id="PS00889">
    <property type="entry name" value="CNMP_BINDING_2"/>
    <property type="match status" value="1"/>
</dbReference>